<evidence type="ECO:0000256" key="2">
    <source>
        <dbReference type="ARBA" id="ARBA00022448"/>
    </source>
</evidence>
<dbReference type="PANTHER" id="PTHR48041:SF139">
    <property type="entry name" value="PROTEIN SCARLET"/>
    <property type="match status" value="1"/>
</dbReference>
<dbReference type="InterPro" id="IPR027417">
    <property type="entry name" value="P-loop_NTPase"/>
</dbReference>
<dbReference type="SUPFAM" id="SSF52540">
    <property type="entry name" value="P-loop containing nucleoside triphosphate hydrolases"/>
    <property type="match status" value="1"/>
</dbReference>
<dbReference type="PANTHER" id="PTHR48041">
    <property type="entry name" value="ABC TRANSPORTER G FAMILY MEMBER 28"/>
    <property type="match status" value="1"/>
</dbReference>
<sequence>MLCIAMLKQPKILILDEPTTGLDSHNALLIVDSLRKYAQEKNAIVILTAHQPGEALFSLFDDLLYLTRKGVFYQGKVSELEKWLAAHKIYKPDKVSLAEFMFELTVNDAIFKEAKDAKTKVEEIINSNQPKMTNDKTEIWIYGVCFYTFSNYILNFKFICNINNQQMIIPFLHFSENLSNHKQFFNYFLAHLIFNSFFLYILIYNVAFVDVIIFNENVYNYEVRTGKYSSLSYALFKIIQNFIINISWQSIFILLYLTVLFCIFYTISMSFVNVLPISTKVTSWNFLFYMCIKFNLRIYLL</sequence>
<protein>
    <submittedName>
        <fullName evidence="8">White abc transporter</fullName>
    </submittedName>
</protein>
<organism evidence="8 9">
    <name type="scientific">Vairimorpha apis BRL 01</name>
    <dbReference type="NCBI Taxonomy" id="1037528"/>
    <lineage>
        <taxon>Eukaryota</taxon>
        <taxon>Fungi</taxon>
        <taxon>Fungi incertae sedis</taxon>
        <taxon>Microsporidia</taxon>
        <taxon>Nosematidae</taxon>
        <taxon>Vairimorpha</taxon>
    </lineage>
</organism>
<dbReference type="EMBL" id="KE647252">
    <property type="protein sequence ID" value="EQB60697.1"/>
    <property type="molecule type" value="Genomic_DNA"/>
</dbReference>
<dbReference type="Pfam" id="PF19055">
    <property type="entry name" value="ABC2_membrane_7"/>
    <property type="match status" value="1"/>
</dbReference>
<dbReference type="InterPro" id="IPR043926">
    <property type="entry name" value="ABCG_dom"/>
</dbReference>
<reference evidence="8 9" key="1">
    <citation type="journal article" date="2013" name="BMC Genomics">
        <title>Genome sequencing and comparative genomics of honey bee microsporidia, Nosema apis reveal novel insights into host-parasite interactions.</title>
        <authorList>
            <person name="Chen Yp."/>
            <person name="Pettis J.S."/>
            <person name="Zhao Y."/>
            <person name="Liu X."/>
            <person name="Tallon L.J."/>
            <person name="Sadzewicz L.D."/>
            <person name="Li R."/>
            <person name="Zheng H."/>
            <person name="Huang S."/>
            <person name="Zhang X."/>
            <person name="Hamilton M.C."/>
            <person name="Pernal S.F."/>
            <person name="Melathopoulos A.P."/>
            <person name="Yan X."/>
            <person name="Evans J.D."/>
        </authorList>
    </citation>
    <scope>NUCLEOTIDE SEQUENCE [LARGE SCALE GENOMIC DNA]</scope>
    <source>
        <strain evidence="8 9">BRL 01</strain>
    </source>
</reference>
<dbReference type="InterPro" id="IPR050352">
    <property type="entry name" value="ABCG_transporters"/>
</dbReference>
<dbReference type="AlphaFoldDB" id="T0KZH1"/>
<evidence type="ECO:0000313" key="8">
    <source>
        <dbReference type="EMBL" id="EQB60697.1"/>
    </source>
</evidence>
<evidence type="ECO:0000313" key="9">
    <source>
        <dbReference type="Proteomes" id="UP000053780"/>
    </source>
</evidence>
<dbReference type="VEuPathDB" id="MicrosporidiaDB:NAPIS_ORF01740"/>
<evidence type="ECO:0000256" key="1">
    <source>
        <dbReference type="ARBA" id="ARBA00004141"/>
    </source>
</evidence>
<proteinExistence type="predicted"/>
<dbReference type="GO" id="GO:0016020">
    <property type="term" value="C:membrane"/>
    <property type="evidence" value="ECO:0007669"/>
    <property type="project" value="UniProtKB-SubCell"/>
</dbReference>
<evidence type="ECO:0000259" key="7">
    <source>
        <dbReference type="Pfam" id="PF19055"/>
    </source>
</evidence>
<keyword evidence="3 6" id="KW-0812">Transmembrane</keyword>
<dbReference type="HOGENOM" id="CLU_924672_0_0_1"/>
<dbReference type="OrthoDB" id="2141921at2759"/>
<keyword evidence="5 6" id="KW-0472">Membrane</keyword>
<evidence type="ECO:0000256" key="5">
    <source>
        <dbReference type="ARBA" id="ARBA00023136"/>
    </source>
</evidence>
<gene>
    <name evidence="8" type="ORF">NAPIS_ORF01740</name>
</gene>
<evidence type="ECO:0000256" key="6">
    <source>
        <dbReference type="SAM" id="Phobius"/>
    </source>
</evidence>
<comment type="subcellular location">
    <subcellularLocation>
        <location evidence="1">Membrane</location>
        <topology evidence="1">Multi-pass membrane protein</topology>
    </subcellularLocation>
</comment>
<dbReference type="Gene3D" id="3.40.50.300">
    <property type="entry name" value="P-loop containing nucleotide triphosphate hydrolases"/>
    <property type="match status" value="1"/>
</dbReference>
<keyword evidence="4 6" id="KW-1133">Transmembrane helix</keyword>
<feature type="transmembrane region" description="Helical" evidence="6">
    <location>
        <begin position="253"/>
        <end position="275"/>
    </location>
</feature>
<feature type="transmembrane region" description="Helical" evidence="6">
    <location>
        <begin position="139"/>
        <end position="163"/>
    </location>
</feature>
<name>T0KZH1_9MICR</name>
<feature type="transmembrane region" description="Helical" evidence="6">
    <location>
        <begin position="184"/>
        <end position="208"/>
    </location>
</feature>
<dbReference type="GO" id="GO:0140359">
    <property type="term" value="F:ABC-type transporter activity"/>
    <property type="evidence" value="ECO:0007669"/>
    <property type="project" value="InterPro"/>
</dbReference>
<keyword evidence="2" id="KW-0813">Transport</keyword>
<evidence type="ECO:0000256" key="4">
    <source>
        <dbReference type="ARBA" id="ARBA00022989"/>
    </source>
</evidence>
<evidence type="ECO:0000256" key="3">
    <source>
        <dbReference type="ARBA" id="ARBA00022692"/>
    </source>
</evidence>
<keyword evidence="9" id="KW-1185">Reference proteome</keyword>
<feature type="domain" description="ABC transporter family G" evidence="7">
    <location>
        <begin position="50"/>
        <end position="120"/>
    </location>
</feature>
<feature type="transmembrane region" description="Helical" evidence="6">
    <location>
        <begin position="281"/>
        <end position="300"/>
    </location>
</feature>
<accession>T0KZH1</accession>
<dbReference type="Proteomes" id="UP000053780">
    <property type="component" value="Unassembled WGS sequence"/>
</dbReference>